<comment type="caution">
    <text evidence="5">The sequence shown here is derived from an EMBL/GenBank/DDBJ whole genome shotgun (WGS) entry which is preliminary data.</text>
</comment>
<feature type="domain" description="3CxxC-type" evidence="4">
    <location>
        <begin position="56"/>
        <end position="150"/>
    </location>
</feature>
<sequence length="150" mass="17814">MPRKGGRARKERKRQKKWDLYLEHHGEVAIEIEDHDLSFEFNNSDDEDCIKEHDTYVMGRFVCKNPACSHGVWTSKKIFTTIRLYKGKQYNARVYFQKCRRCKRTSKPKLDSSYAERVAYRLKLWSHVPMKKPKKDNIKGPPHDPVFLLG</sequence>
<dbReference type="OrthoDB" id="8121437at2759"/>
<evidence type="ECO:0000256" key="1">
    <source>
        <dbReference type="ARBA" id="ARBA00022723"/>
    </source>
</evidence>
<accession>A0A2C5ZIU0</accession>
<dbReference type="STRING" id="2004952.A0A2C5ZIU0"/>
<evidence type="ECO:0000313" key="6">
    <source>
        <dbReference type="Proteomes" id="UP000226431"/>
    </source>
</evidence>
<dbReference type="Pfam" id="PF13695">
    <property type="entry name" value="Zn_ribbon_3CxxC"/>
    <property type="match status" value="1"/>
</dbReference>
<keyword evidence="3" id="KW-0862">Zinc</keyword>
<evidence type="ECO:0000313" key="5">
    <source>
        <dbReference type="EMBL" id="PHH79662.1"/>
    </source>
</evidence>
<evidence type="ECO:0000256" key="3">
    <source>
        <dbReference type="ARBA" id="ARBA00022833"/>
    </source>
</evidence>
<protein>
    <recommendedName>
        <fullName evidence="4">3CxxC-type domain-containing protein</fullName>
    </recommendedName>
</protein>
<organism evidence="5 6">
    <name type="scientific">Ophiocordyceps camponoti-rufipedis</name>
    <dbReference type="NCBI Taxonomy" id="2004952"/>
    <lineage>
        <taxon>Eukaryota</taxon>
        <taxon>Fungi</taxon>
        <taxon>Dikarya</taxon>
        <taxon>Ascomycota</taxon>
        <taxon>Pezizomycotina</taxon>
        <taxon>Sordariomycetes</taxon>
        <taxon>Hypocreomycetidae</taxon>
        <taxon>Hypocreales</taxon>
        <taxon>Ophiocordycipitaceae</taxon>
        <taxon>Ophiocordyceps</taxon>
    </lineage>
</organism>
<name>A0A2C5ZIU0_9HYPO</name>
<dbReference type="GO" id="GO:0008270">
    <property type="term" value="F:zinc ion binding"/>
    <property type="evidence" value="ECO:0007669"/>
    <property type="project" value="UniProtKB-KW"/>
</dbReference>
<keyword evidence="2" id="KW-0863">Zinc-finger</keyword>
<keyword evidence="6" id="KW-1185">Reference proteome</keyword>
<dbReference type="Proteomes" id="UP000226431">
    <property type="component" value="Unassembled WGS sequence"/>
</dbReference>
<dbReference type="InterPro" id="IPR027377">
    <property type="entry name" value="ZAR1/RTP1-5-like_Znf-3CxxC"/>
</dbReference>
<proteinExistence type="predicted"/>
<dbReference type="AlphaFoldDB" id="A0A2C5ZIU0"/>
<evidence type="ECO:0000256" key="2">
    <source>
        <dbReference type="ARBA" id="ARBA00022771"/>
    </source>
</evidence>
<dbReference type="SMART" id="SM01328">
    <property type="entry name" value="zf-3CxxC"/>
    <property type="match status" value="1"/>
</dbReference>
<dbReference type="EMBL" id="NJES01000038">
    <property type="protein sequence ID" value="PHH79662.1"/>
    <property type="molecule type" value="Genomic_DNA"/>
</dbReference>
<keyword evidence="1" id="KW-0479">Metal-binding</keyword>
<reference evidence="5 6" key="1">
    <citation type="submission" date="2017-06" db="EMBL/GenBank/DDBJ databases">
        <title>Ant-infecting Ophiocordyceps genomes reveal a high diversity of potential behavioral manipulation genes and a possible major role for enterotoxins.</title>
        <authorList>
            <person name="De Bekker C."/>
            <person name="Evans H.C."/>
            <person name="Brachmann A."/>
            <person name="Hughes D.P."/>
        </authorList>
    </citation>
    <scope>NUCLEOTIDE SEQUENCE [LARGE SCALE GENOMIC DNA]</scope>
    <source>
        <strain evidence="5 6">Map16</strain>
    </source>
</reference>
<evidence type="ECO:0000259" key="4">
    <source>
        <dbReference type="SMART" id="SM01328"/>
    </source>
</evidence>
<gene>
    <name evidence="5" type="ORF">CDD80_4147</name>
</gene>